<evidence type="ECO:0000313" key="3">
    <source>
        <dbReference type="Proteomes" id="UP000540506"/>
    </source>
</evidence>
<gene>
    <name evidence="2" type="ORF">FHR34_002628</name>
</gene>
<accession>A0A7W7R1E8</accession>
<name>A0A7W7R1E8_KITKI</name>
<dbReference type="EMBL" id="JACHJV010000001">
    <property type="protein sequence ID" value="MBB4923635.1"/>
    <property type="molecule type" value="Genomic_DNA"/>
</dbReference>
<keyword evidence="1" id="KW-0812">Transmembrane</keyword>
<dbReference type="Proteomes" id="UP000540506">
    <property type="component" value="Unassembled WGS sequence"/>
</dbReference>
<keyword evidence="3" id="KW-1185">Reference proteome</keyword>
<proteinExistence type="predicted"/>
<reference evidence="2 3" key="1">
    <citation type="submission" date="2020-08" db="EMBL/GenBank/DDBJ databases">
        <title>Sequencing the genomes of 1000 actinobacteria strains.</title>
        <authorList>
            <person name="Klenk H.-P."/>
        </authorList>
    </citation>
    <scope>NUCLEOTIDE SEQUENCE [LARGE SCALE GENOMIC DNA]</scope>
    <source>
        <strain evidence="2 3">DSM 41654</strain>
    </source>
</reference>
<comment type="caution">
    <text evidence="2">The sequence shown here is derived from an EMBL/GenBank/DDBJ whole genome shotgun (WGS) entry which is preliminary data.</text>
</comment>
<feature type="transmembrane region" description="Helical" evidence="1">
    <location>
        <begin position="6"/>
        <end position="27"/>
    </location>
</feature>
<keyword evidence="1" id="KW-0472">Membrane</keyword>
<organism evidence="2 3">
    <name type="scientific">Kitasatospora kifunensis</name>
    <name type="common">Streptomyces kifunensis</name>
    <dbReference type="NCBI Taxonomy" id="58351"/>
    <lineage>
        <taxon>Bacteria</taxon>
        <taxon>Bacillati</taxon>
        <taxon>Actinomycetota</taxon>
        <taxon>Actinomycetes</taxon>
        <taxon>Kitasatosporales</taxon>
        <taxon>Streptomycetaceae</taxon>
        <taxon>Kitasatospora</taxon>
    </lineage>
</organism>
<protein>
    <submittedName>
        <fullName evidence="2">Uncharacterized protein</fullName>
    </submittedName>
</protein>
<dbReference type="RefSeq" id="WP_184935713.1">
    <property type="nucleotide sequence ID" value="NZ_JACHJV010000001.1"/>
</dbReference>
<sequence>MTSTSHWASITATTLGAIGVSGGIALLKLLVSDPASTAPHALAEPARPADPADCLRGTLPAASDLRLGTLFEWTSSSAVPTKQISIPRAR</sequence>
<keyword evidence="1" id="KW-1133">Transmembrane helix</keyword>
<evidence type="ECO:0000313" key="2">
    <source>
        <dbReference type="EMBL" id="MBB4923635.1"/>
    </source>
</evidence>
<dbReference type="AlphaFoldDB" id="A0A7W7R1E8"/>
<evidence type="ECO:0000256" key="1">
    <source>
        <dbReference type="SAM" id="Phobius"/>
    </source>
</evidence>